<dbReference type="InterPro" id="IPR020084">
    <property type="entry name" value="NUDIX_hydrolase_CS"/>
</dbReference>
<comment type="cofactor">
    <cofactor evidence="1">
        <name>Mg(2+)</name>
        <dbReference type="ChEBI" id="CHEBI:18420"/>
    </cofactor>
</comment>
<dbReference type="AlphaFoldDB" id="A0A016QPS5"/>
<dbReference type="InterPro" id="IPR000086">
    <property type="entry name" value="NUDIX_hydrolase_dom"/>
</dbReference>
<evidence type="ECO:0000313" key="5">
    <source>
        <dbReference type="EMBL" id="EYB67789.1"/>
    </source>
</evidence>
<evidence type="ECO:0000256" key="3">
    <source>
        <dbReference type="RuleBase" id="RU003476"/>
    </source>
</evidence>
<gene>
    <name evidence="5" type="ORF">DEIPH_ctg032orf0027</name>
</gene>
<organism evidence="5 6">
    <name type="scientific">Deinococcus phoenicis</name>
    <dbReference type="NCBI Taxonomy" id="1476583"/>
    <lineage>
        <taxon>Bacteria</taxon>
        <taxon>Thermotogati</taxon>
        <taxon>Deinococcota</taxon>
        <taxon>Deinococci</taxon>
        <taxon>Deinococcales</taxon>
        <taxon>Deinococcaceae</taxon>
        <taxon>Deinococcus</taxon>
    </lineage>
</organism>
<evidence type="ECO:0000313" key="6">
    <source>
        <dbReference type="Proteomes" id="UP000020492"/>
    </source>
</evidence>
<dbReference type="RefSeq" id="WP_034357661.1">
    <property type="nucleotide sequence ID" value="NZ_JHAC01000032.1"/>
</dbReference>
<comment type="caution">
    <text evidence="5">The sequence shown here is derived from an EMBL/GenBank/DDBJ whole genome shotgun (WGS) entry which is preliminary data.</text>
</comment>
<dbReference type="PATRIC" id="fig|1476583.3.peg.2086"/>
<accession>A0A016QPS5</accession>
<dbReference type="PROSITE" id="PS00893">
    <property type="entry name" value="NUDIX_BOX"/>
    <property type="match status" value="1"/>
</dbReference>
<dbReference type="eggNOG" id="COG1051">
    <property type="taxonomic scope" value="Bacteria"/>
</dbReference>
<dbReference type="PROSITE" id="PS51462">
    <property type="entry name" value="NUDIX"/>
    <property type="match status" value="1"/>
</dbReference>
<name>A0A016QPS5_9DEIO</name>
<reference evidence="5 6" key="1">
    <citation type="submission" date="2014-03" db="EMBL/GenBank/DDBJ databases">
        <title>Draft genome sequence of Deinococcus phoenicis 1P10ME.</title>
        <authorList>
            <person name="Stepanov V.G."/>
            <person name="Vaishampayan P."/>
            <person name="Venkateswaran K."/>
            <person name="Fox G.E."/>
        </authorList>
    </citation>
    <scope>NUCLEOTIDE SEQUENCE [LARGE SCALE GENOMIC DNA]</scope>
    <source>
        <strain evidence="5 6">1P10ME</strain>
    </source>
</reference>
<dbReference type="InterPro" id="IPR020476">
    <property type="entry name" value="Nudix_hydrolase"/>
</dbReference>
<dbReference type="Gene3D" id="3.90.79.10">
    <property type="entry name" value="Nucleoside Triphosphate Pyrophosphohydrolase"/>
    <property type="match status" value="1"/>
</dbReference>
<dbReference type="PRINTS" id="PR00502">
    <property type="entry name" value="NUDIXFAMILY"/>
</dbReference>
<evidence type="ECO:0000256" key="2">
    <source>
        <dbReference type="ARBA" id="ARBA00022801"/>
    </source>
</evidence>
<evidence type="ECO:0000256" key="1">
    <source>
        <dbReference type="ARBA" id="ARBA00001946"/>
    </source>
</evidence>
<dbReference type="InterPro" id="IPR015797">
    <property type="entry name" value="NUDIX_hydrolase-like_dom_sf"/>
</dbReference>
<dbReference type="Proteomes" id="UP000020492">
    <property type="component" value="Unassembled WGS sequence"/>
</dbReference>
<dbReference type="EMBL" id="JHAC01000032">
    <property type="protein sequence ID" value="EYB67789.1"/>
    <property type="molecule type" value="Genomic_DNA"/>
</dbReference>
<sequence>MTFHLVAWLVLLDPAGRVLLGRRVGVSYGTGLWGLPGGHVEPGEGLAEAAAREAWEEVGVRVNPADLHFLGVSRYDLDGMTGADFLFLARTWEGRPEPRQHTSEVAWFAPDDLPADVLPWLLGVLTAHLLQGIPLSEQLDGLAGLRLFPGK</sequence>
<dbReference type="STRING" id="1476583.DEIPH_ctg032orf0027"/>
<dbReference type="OrthoDB" id="9810648at2"/>
<keyword evidence="2 3" id="KW-0378">Hydrolase</keyword>
<keyword evidence="6" id="KW-1185">Reference proteome</keyword>
<dbReference type="PANTHER" id="PTHR43046">
    <property type="entry name" value="GDP-MANNOSE MANNOSYL HYDROLASE"/>
    <property type="match status" value="1"/>
</dbReference>
<protein>
    <submittedName>
        <fullName evidence="5">NUDIX hydrolase</fullName>
    </submittedName>
</protein>
<feature type="domain" description="Nudix hydrolase" evidence="4">
    <location>
        <begin position="2"/>
        <end position="130"/>
    </location>
</feature>
<dbReference type="GO" id="GO:0016787">
    <property type="term" value="F:hydrolase activity"/>
    <property type="evidence" value="ECO:0007669"/>
    <property type="project" value="UniProtKB-KW"/>
</dbReference>
<dbReference type="PANTHER" id="PTHR43046:SF16">
    <property type="entry name" value="ADP-RIBOSE PYROPHOSPHATASE YJHB-RELATED"/>
    <property type="match status" value="1"/>
</dbReference>
<dbReference type="SUPFAM" id="SSF55811">
    <property type="entry name" value="Nudix"/>
    <property type="match status" value="1"/>
</dbReference>
<dbReference type="Pfam" id="PF00293">
    <property type="entry name" value="NUDIX"/>
    <property type="match status" value="1"/>
</dbReference>
<comment type="similarity">
    <text evidence="3">Belongs to the Nudix hydrolase family.</text>
</comment>
<evidence type="ECO:0000259" key="4">
    <source>
        <dbReference type="PROSITE" id="PS51462"/>
    </source>
</evidence>
<proteinExistence type="inferred from homology"/>